<dbReference type="Proteomes" id="UP001176940">
    <property type="component" value="Unassembled WGS sequence"/>
</dbReference>
<gene>
    <name evidence="2" type="ORF">RIMI_LOCUS23255809</name>
</gene>
<reference evidence="2" key="1">
    <citation type="submission" date="2023-07" db="EMBL/GenBank/DDBJ databases">
        <authorList>
            <person name="Stuckert A."/>
        </authorList>
    </citation>
    <scope>NUCLEOTIDE SEQUENCE</scope>
</reference>
<accession>A0ABN9MPD4</accession>
<feature type="region of interest" description="Disordered" evidence="1">
    <location>
        <begin position="367"/>
        <end position="424"/>
    </location>
</feature>
<evidence type="ECO:0000313" key="3">
    <source>
        <dbReference type="Proteomes" id="UP001176940"/>
    </source>
</evidence>
<evidence type="ECO:0000256" key="1">
    <source>
        <dbReference type="SAM" id="MobiDB-lite"/>
    </source>
</evidence>
<keyword evidence="3" id="KW-1185">Reference proteome</keyword>
<comment type="caution">
    <text evidence="2">The sequence shown here is derived from an EMBL/GenBank/DDBJ whole genome shotgun (WGS) entry which is preliminary data.</text>
</comment>
<sequence length="441" mass="49616">VEDFVDPNGKISLQREEIPANRGESTVLSFVSWLTLSGTEQSSLRGPSTENQEAKKTAMECIKLCDPEKLITESKFLQLESLQELMKALISVTPDEETYDEEDAAFCLEMLLRIVLENRDRVGCVWQVVRDHLYHLCAHAVEYCFLVERAVVGLLRLAIRLLRREEISGQVLLSLRILLMMKPSVLSRVSRQVAFGLHELLKTNAANIHSSTDWYTLFCLLECIGAGVKPPAALQVTTRNDNDAGAQSDSEVSSYHATDVSLDRGYTSDSEVYTEHSKQSKMHRSVTDVDMANSGWLVVGKEDVDASKITAVMNKPGTNTPVNQYSLTIGLDFSPHDTKSLMKSVESLSFISFSNFVWLKNDPVTSKGYKSQEKRAKSHKYDSKANRFKKKTKEKENPVRRSRVSNQRQYRSHSDDEEDESVPASYHTVSLQNLLLGISIV</sequence>
<feature type="compositionally biased region" description="Basic and acidic residues" evidence="1">
    <location>
        <begin position="370"/>
        <end position="385"/>
    </location>
</feature>
<evidence type="ECO:0000313" key="2">
    <source>
        <dbReference type="EMBL" id="CAJ0968627.1"/>
    </source>
</evidence>
<protein>
    <submittedName>
        <fullName evidence="2">Uncharacterized protein</fullName>
    </submittedName>
</protein>
<dbReference type="EMBL" id="CAUEEQ010079468">
    <property type="protein sequence ID" value="CAJ0968627.1"/>
    <property type="molecule type" value="Genomic_DNA"/>
</dbReference>
<name>A0ABN9MPD4_9NEOB</name>
<feature type="non-terminal residue" evidence="2">
    <location>
        <position position="1"/>
    </location>
</feature>
<proteinExistence type="predicted"/>
<organism evidence="2 3">
    <name type="scientific">Ranitomeya imitator</name>
    <name type="common">mimic poison frog</name>
    <dbReference type="NCBI Taxonomy" id="111125"/>
    <lineage>
        <taxon>Eukaryota</taxon>
        <taxon>Metazoa</taxon>
        <taxon>Chordata</taxon>
        <taxon>Craniata</taxon>
        <taxon>Vertebrata</taxon>
        <taxon>Euteleostomi</taxon>
        <taxon>Amphibia</taxon>
        <taxon>Batrachia</taxon>
        <taxon>Anura</taxon>
        <taxon>Neobatrachia</taxon>
        <taxon>Hyloidea</taxon>
        <taxon>Dendrobatidae</taxon>
        <taxon>Dendrobatinae</taxon>
        <taxon>Ranitomeya</taxon>
    </lineage>
</organism>